<reference evidence="1 2" key="1">
    <citation type="journal article" date="2013" name="Front. Plant Sci.">
        <title>The Reference Genome of the Halophytic Plant Eutrema salsugineum.</title>
        <authorList>
            <person name="Yang R."/>
            <person name="Jarvis D.E."/>
            <person name="Chen H."/>
            <person name="Beilstein M.A."/>
            <person name="Grimwood J."/>
            <person name="Jenkins J."/>
            <person name="Shu S."/>
            <person name="Prochnik S."/>
            <person name="Xin M."/>
            <person name="Ma C."/>
            <person name="Schmutz J."/>
            <person name="Wing R.A."/>
            <person name="Mitchell-Olds T."/>
            <person name="Schumaker K.S."/>
            <person name="Wang X."/>
        </authorList>
    </citation>
    <scope>NUCLEOTIDE SEQUENCE [LARGE SCALE GENOMIC DNA]</scope>
</reference>
<dbReference type="Proteomes" id="UP000030689">
    <property type="component" value="Unassembled WGS sequence"/>
</dbReference>
<gene>
    <name evidence="1" type="ORF">EUTSA_v10023921mg</name>
</gene>
<proteinExistence type="predicted"/>
<name>V4KCT0_EUTSA</name>
<accession>V4KCT0</accession>
<dbReference type="KEGG" id="eus:EUTSA_v10023921mg"/>
<dbReference type="EMBL" id="KI517881">
    <property type="protein sequence ID" value="ESQ28954.1"/>
    <property type="molecule type" value="Genomic_DNA"/>
</dbReference>
<dbReference type="AlphaFoldDB" id="V4KCT0"/>
<protein>
    <submittedName>
        <fullName evidence="1">Uncharacterized protein</fullName>
    </submittedName>
</protein>
<evidence type="ECO:0000313" key="2">
    <source>
        <dbReference type="Proteomes" id="UP000030689"/>
    </source>
</evidence>
<sequence>MYRCVVWISNAREMIIGSQDVNCVGACPPVLQDQYFGSCFKNDDCLNSCFESCKFLRCVNHECICGHLTQNIIISSSS</sequence>
<evidence type="ECO:0000313" key="1">
    <source>
        <dbReference type="EMBL" id="ESQ28954.1"/>
    </source>
</evidence>
<dbReference type="OMA" id="HECICGH"/>
<keyword evidence="2" id="KW-1185">Reference proteome</keyword>
<dbReference type="Gramene" id="ESQ28954">
    <property type="protein sequence ID" value="ESQ28954"/>
    <property type="gene ID" value="EUTSA_v10023921mg"/>
</dbReference>
<organism evidence="1 2">
    <name type="scientific">Eutrema salsugineum</name>
    <name type="common">Saltwater cress</name>
    <name type="synonym">Sisymbrium salsugineum</name>
    <dbReference type="NCBI Taxonomy" id="72664"/>
    <lineage>
        <taxon>Eukaryota</taxon>
        <taxon>Viridiplantae</taxon>
        <taxon>Streptophyta</taxon>
        <taxon>Embryophyta</taxon>
        <taxon>Tracheophyta</taxon>
        <taxon>Spermatophyta</taxon>
        <taxon>Magnoliopsida</taxon>
        <taxon>eudicotyledons</taxon>
        <taxon>Gunneridae</taxon>
        <taxon>Pentapetalae</taxon>
        <taxon>rosids</taxon>
        <taxon>malvids</taxon>
        <taxon>Brassicales</taxon>
        <taxon>Brassicaceae</taxon>
        <taxon>Eutremeae</taxon>
        <taxon>Eutrema</taxon>
    </lineage>
</organism>